<dbReference type="GO" id="GO:0003723">
    <property type="term" value="F:RNA binding"/>
    <property type="evidence" value="ECO:0007669"/>
    <property type="project" value="InterPro"/>
</dbReference>
<proteinExistence type="predicted"/>
<keyword evidence="3" id="KW-1185">Reference proteome</keyword>
<dbReference type="OMA" id="WIEMNCR"/>
<name>A0A0R0F2W0_SOYBN</name>
<reference evidence="1 2" key="1">
    <citation type="journal article" date="2010" name="Nature">
        <title>Genome sequence of the palaeopolyploid soybean.</title>
        <authorList>
            <person name="Schmutz J."/>
            <person name="Cannon S.B."/>
            <person name="Schlueter J."/>
            <person name="Ma J."/>
            <person name="Mitros T."/>
            <person name="Nelson W."/>
            <person name="Hyten D.L."/>
            <person name="Song Q."/>
            <person name="Thelen J.J."/>
            <person name="Cheng J."/>
            <person name="Xu D."/>
            <person name="Hellsten U."/>
            <person name="May G.D."/>
            <person name="Yu Y."/>
            <person name="Sakurai T."/>
            <person name="Umezawa T."/>
            <person name="Bhattacharyya M.K."/>
            <person name="Sandhu D."/>
            <person name="Valliyodan B."/>
            <person name="Lindquist E."/>
            <person name="Peto M."/>
            <person name="Grant D."/>
            <person name="Shu S."/>
            <person name="Goodstein D."/>
            <person name="Barry K."/>
            <person name="Futrell-Griggs M."/>
            <person name="Abernathy B."/>
            <person name="Du J."/>
            <person name="Tian Z."/>
            <person name="Zhu L."/>
            <person name="Gill N."/>
            <person name="Joshi T."/>
            <person name="Libault M."/>
            <person name="Sethuraman A."/>
            <person name="Zhang X.-C."/>
            <person name="Shinozaki K."/>
            <person name="Nguyen H.T."/>
            <person name="Wing R.A."/>
            <person name="Cregan P."/>
            <person name="Specht J."/>
            <person name="Grimwood J."/>
            <person name="Rokhsar D."/>
            <person name="Stacey G."/>
            <person name="Shoemaker R.C."/>
            <person name="Jackson S.A."/>
        </authorList>
    </citation>
    <scope>NUCLEOTIDE SEQUENCE</scope>
    <source>
        <strain evidence="2">cv. Williams 82</strain>
        <tissue evidence="1">Callus</tissue>
    </source>
</reference>
<sequence length="309" mass="34952">MSSHGPPLSQVMHKRTPMKNPGRFFCDMRIAGVSPDQLIVANILSACTEVTLLKFGKQIHSDFIKSGLRSSLSVENSLVTMHAKCGCLDDLDAIFVSMHIRDVITRTTLIVCYAQNGKGGDSLRFYDAKLEEAKEILNQMDVKHDATVWKALLAACRVHGNLQFGERTTTNLFELEPMNAMPYVMLSNKHSEARKWDDAAKIRRLVKSKVITKGPGCSWIEMNCRVRTFISEDRGHPREAEIYSKIDEIVRRTKEVGYVPDMNFFLHDMDREGKEVGLAYHSEKLGLLASQTSAPIRMFKNEFVEIVLL</sequence>
<dbReference type="GO" id="GO:0009451">
    <property type="term" value="P:RNA modification"/>
    <property type="evidence" value="ECO:0007669"/>
    <property type="project" value="InterPro"/>
</dbReference>
<evidence type="ECO:0000313" key="1">
    <source>
        <dbReference type="EMBL" id="KRH00637.1"/>
    </source>
</evidence>
<reference evidence="1" key="3">
    <citation type="submission" date="2018-07" db="EMBL/GenBank/DDBJ databases">
        <title>WGS assembly of Glycine max.</title>
        <authorList>
            <person name="Schmutz J."/>
            <person name="Cannon S."/>
            <person name="Schlueter J."/>
            <person name="Ma J."/>
            <person name="Mitros T."/>
            <person name="Nelson W."/>
            <person name="Hyten D."/>
            <person name="Song Q."/>
            <person name="Thelen J."/>
            <person name="Cheng J."/>
            <person name="Xu D."/>
            <person name="Hellsten U."/>
            <person name="May G."/>
            <person name="Yu Y."/>
            <person name="Sakurai T."/>
            <person name="Umezawa T."/>
            <person name="Bhattacharyya M."/>
            <person name="Sandhu D."/>
            <person name="Valliyodan B."/>
            <person name="Lindquist E."/>
            <person name="Peto M."/>
            <person name="Grant D."/>
            <person name="Shu S."/>
            <person name="Goodstein D."/>
            <person name="Barry K."/>
            <person name="Futrell-Griggs M."/>
            <person name="Abernathy B."/>
            <person name="Du J."/>
            <person name="Tian Z."/>
            <person name="Zhu L."/>
            <person name="Gill N."/>
            <person name="Joshi T."/>
            <person name="Libault M."/>
            <person name="Sethuraman A."/>
            <person name="Zhang X."/>
            <person name="Shinozaki K."/>
            <person name="Nguyen H."/>
            <person name="Wing R."/>
            <person name="Cregan P."/>
            <person name="Specht J."/>
            <person name="Grimwood J."/>
            <person name="Rokhsar D."/>
            <person name="Stacey G."/>
            <person name="Shoemaker R."/>
            <person name="Jackson S."/>
        </authorList>
    </citation>
    <scope>NUCLEOTIDE SEQUENCE</scope>
    <source>
        <tissue evidence="1">Callus</tissue>
    </source>
</reference>
<dbReference type="PANTHER" id="PTHR47926:SF517">
    <property type="entry name" value="TETRATRICOPEPTIDE REPEAT-LIKE SUPERFAMILY PROTEIN"/>
    <property type="match status" value="1"/>
</dbReference>
<dbReference type="Gramene" id="KRH00637">
    <property type="protein sequence ID" value="KRH00637"/>
    <property type="gene ID" value="GLYMA_18G225600"/>
</dbReference>
<dbReference type="Proteomes" id="UP000008827">
    <property type="component" value="Chromosome 18"/>
</dbReference>
<organism evidence="1">
    <name type="scientific">Glycine max</name>
    <name type="common">Soybean</name>
    <name type="synonym">Glycine hispida</name>
    <dbReference type="NCBI Taxonomy" id="3847"/>
    <lineage>
        <taxon>Eukaryota</taxon>
        <taxon>Viridiplantae</taxon>
        <taxon>Streptophyta</taxon>
        <taxon>Embryophyta</taxon>
        <taxon>Tracheophyta</taxon>
        <taxon>Spermatophyta</taxon>
        <taxon>Magnoliopsida</taxon>
        <taxon>eudicotyledons</taxon>
        <taxon>Gunneridae</taxon>
        <taxon>Pentapetalae</taxon>
        <taxon>rosids</taxon>
        <taxon>fabids</taxon>
        <taxon>Fabales</taxon>
        <taxon>Fabaceae</taxon>
        <taxon>Papilionoideae</taxon>
        <taxon>50 kb inversion clade</taxon>
        <taxon>NPAAA clade</taxon>
        <taxon>indigoferoid/millettioid clade</taxon>
        <taxon>Phaseoleae</taxon>
        <taxon>Glycine</taxon>
        <taxon>Glycine subgen. Soja</taxon>
    </lineage>
</organism>
<dbReference type="Pfam" id="PF20431">
    <property type="entry name" value="E_motif"/>
    <property type="match status" value="1"/>
</dbReference>
<dbReference type="AlphaFoldDB" id="A0A0R0F2W0"/>
<dbReference type="RefSeq" id="XP_040868053.1">
    <property type="nucleotide sequence ID" value="XM_041012119.1"/>
</dbReference>
<dbReference type="PANTHER" id="PTHR47926">
    <property type="entry name" value="PENTATRICOPEPTIDE REPEAT-CONTAINING PROTEIN"/>
    <property type="match status" value="1"/>
</dbReference>
<evidence type="ECO:0000313" key="3">
    <source>
        <dbReference type="Proteomes" id="UP000008827"/>
    </source>
</evidence>
<dbReference type="GeneID" id="102664582"/>
<dbReference type="SMR" id="A0A0R0F2W0"/>
<accession>A0A0R0F2W0</accession>
<protein>
    <submittedName>
        <fullName evidence="1 2">Uncharacterized protein</fullName>
    </submittedName>
</protein>
<dbReference type="Gene3D" id="1.25.40.10">
    <property type="entry name" value="Tetratricopeptide repeat domain"/>
    <property type="match status" value="1"/>
</dbReference>
<dbReference type="EMBL" id="CM000851">
    <property type="protein sequence ID" value="KRH00637.1"/>
    <property type="molecule type" value="Genomic_DNA"/>
</dbReference>
<dbReference type="InterPro" id="IPR011990">
    <property type="entry name" value="TPR-like_helical_dom_sf"/>
</dbReference>
<dbReference type="InterPro" id="IPR046848">
    <property type="entry name" value="E_motif"/>
</dbReference>
<evidence type="ECO:0000313" key="2">
    <source>
        <dbReference type="EnsemblPlants" id="KRH00637"/>
    </source>
</evidence>
<gene>
    <name evidence="2" type="primary">LOC102664582</name>
    <name evidence="1" type="ORF">GLYMA_18G225600</name>
</gene>
<reference evidence="2" key="2">
    <citation type="submission" date="2018-02" db="UniProtKB">
        <authorList>
            <consortium name="EnsemblPlants"/>
        </authorList>
    </citation>
    <scope>IDENTIFICATION</scope>
    <source>
        <strain evidence="2">Williams 82</strain>
    </source>
</reference>
<dbReference type="EnsemblPlants" id="KRH00637">
    <property type="protein sequence ID" value="KRH00637"/>
    <property type="gene ID" value="GLYMA_18G225600"/>
</dbReference>
<dbReference type="InterPro" id="IPR046960">
    <property type="entry name" value="PPR_At4g14850-like_plant"/>
</dbReference>